<dbReference type="EMBL" id="BLAY01000131">
    <property type="protein sequence ID" value="GET41698.1"/>
    <property type="molecule type" value="Genomic_DNA"/>
</dbReference>
<dbReference type="Proteomes" id="UP001050975">
    <property type="component" value="Unassembled WGS sequence"/>
</dbReference>
<organism evidence="9 10">
    <name type="scientific">Microseira wollei NIES-4236</name>
    <dbReference type="NCBI Taxonomy" id="2530354"/>
    <lineage>
        <taxon>Bacteria</taxon>
        <taxon>Bacillati</taxon>
        <taxon>Cyanobacteriota</taxon>
        <taxon>Cyanophyceae</taxon>
        <taxon>Oscillatoriophycideae</taxon>
        <taxon>Aerosakkonematales</taxon>
        <taxon>Aerosakkonemataceae</taxon>
        <taxon>Microseira</taxon>
    </lineage>
</organism>
<dbReference type="AlphaFoldDB" id="A0AAV3XJD1"/>
<protein>
    <recommendedName>
        <fullName evidence="2">histidine kinase</fullName>
        <ecNumber evidence="2">2.7.13.3</ecNumber>
    </recommendedName>
</protein>
<dbReference type="Gene3D" id="1.10.287.130">
    <property type="match status" value="1"/>
</dbReference>
<dbReference type="InterPro" id="IPR050736">
    <property type="entry name" value="Sensor_HK_Regulatory"/>
</dbReference>
<dbReference type="EC" id="2.7.13.3" evidence="2"/>
<evidence type="ECO:0000313" key="9">
    <source>
        <dbReference type="EMBL" id="GET41698.1"/>
    </source>
</evidence>
<dbReference type="InterPro" id="IPR004358">
    <property type="entry name" value="Sig_transdc_His_kin-like_C"/>
</dbReference>
<dbReference type="InterPro" id="IPR003594">
    <property type="entry name" value="HATPase_dom"/>
</dbReference>
<evidence type="ECO:0000259" key="8">
    <source>
        <dbReference type="PROSITE" id="PS50109"/>
    </source>
</evidence>
<feature type="domain" description="Histidine kinase" evidence="8">
    <location>
        <begin position="238"/>
        <end position="454"/>
    </location>
</feature>
<dbReference type="PROSITE" id="PS50109">
    <property type="entry name" value="HIS_KIN"/>
    <property type="match status" value="1"/>
</dbReference>
<keyword evidence="3" id="KW-0597">Phosphoprotein</keyword>
<keyword evidence="7" id="KW-0812">Transmembrane</keyword>
<keyword evidence="6" id="KW-0902">Two-component regulatory system</keyword>
<sequence>MKWSLEGKWITGGFSLALVLMGAVSFISYQNATQLAESAKQVRQTNQVLKVITDISATLTDAESGRRGYILFGDPEELERYNKAVASLKQQIDNLRQPLNDTPIQRQRLDILESLISQRLELFQTFIDQYQKAPGRFSPQDPLIVQTKRNQDEIRRVIQDLVSEEEELLEVQVEQSPANFQFRMWLESLGTLLTFVILFGVYALLYRQMVKRQQAETLQRALAQEKELSELKLQFFSMVSHEFRTPLSLIVGSAQLLGESLKSVVEPAKLKNLYRIQSSAKVMTQLLRDVLTLARADAGKLECNPSLVEMQTFCLNLVEDFQVFSESKRTIKFIKQGSCTHAYLDEKLLYSILSNLLDNAIKYSAPESTVYFTLICEPDAVTFQIRDEGIGIAQKEQQKLYDPFSRGKNAREIMGTGLGLAVVKKCLDLHRGEISVESEVGIGTTFTVRIPPGKENRG</sequence>
<comment type="caution">
    <text evidence="9">The sequence shown here is derived from an EMBL/GenBank/DDBJ whole genome shotgun (WGS) entry which is preliminary data.</text>
</comment>
<dbReference type="PANTHER" id="PTHR43711:SF26">
    <property type="entry name" value="SENSOR HISTIDINE KINASE RCSC"/>
    <property type="match status" value="1"/>
</dbReference>
<evidence type="ECO:0000256" key="6">
    <source>
        <dbReference type="ARBA" id="ARBA00023012"/>
    </source>
</evidence>
<dbReference type="InterPro" id="IPR007891">
    <property type="entry name" value="CHASE3"/>
</dbReference>
<name>A0AAV3XJD1_9CYAN</name>
<comment type="catalytic activity">
    <reaction evidence="1">
        <text>ATP + protein L-histidine = ADP + protein N-phospho-L-histidine.</text>
        <dbReference type="EC" id="2.7.13.3"/>
    </reaction>
</comment>
<evidence type="ECO:0000256" key="7">
    <source>
        <dbReference type="SAM" id="Phobius"/>
    </source>
</evidence>
<gene>
    <name evidence="9" type="ORF">MiSe_65120</name>
</gene>
<proteinExistence type="predicted"/>
<dbReference type="SUPFAM" id="SSF55874">
    <property type="entry name" value="ATPase domain of HSP90 chaperone/DNA topoisomerase II/histidine kinase"/>
    <property type="match status" value="1"/>
</dbReference>
<dbReference type="Pfam" id="PF02518">
    <property type="entry name" value="HATPase_c"/>
    <property type="match status" value="1"/>
</dbReference>
<keyword evidence="7" id="KW-1133">Transmembrane helix</keyword>
<dbReference type="SUPFAM" id="SSF47384">
    <property type="entry name" value="Homodimeric domain of signal transducing histidine kinase"/>
    <property type="match status" value="1"/>
</dbReference>
<dbReference type="Gene3D" id="3.30.565.10">
    <property type="entry name" value="Histidine kinase-like ATPase, C-terminal domain"/>
    <property type="match status" value="1"/>
</dbReference>
<dbReference type="CDD" id="cd00082">
    <property type="entry name" value="HisKA"/>
    <property type="match status" value="1"/>
</dbReference>
<reference evidence="9" key="1">
    <citation type="submission" date="2019-10" db="EMBL/GenBank/DDBJ databases">
        <title>Draft genome sequece of Microseira wollei NIES-4236.</title>
        <authorList>
            <person name="Yamaguchi H."/>
            <person name="Suzuki S."/>
            <person name="Kawachi M."/>
        </authorList>
    </citation>
    <scope>NUCLEOTIDE SEQUENCE</scope>
    <source>
        <strain evidence="9">NIES-4236</strain>
    </source>
</reference>
<dbReference type="PRINTS" id="PR00344">
    <property type="entry name" value="BCTRLSENSOR"/>
</dbReference>
<evidence type="ECO:0000256" key="4">
    <source>
        <dbReference type="ARBA" id="ARBA00022679"/>
    </source>
</evidence>
<feature type="transmembrane region" description="Helical" evidence="7">
    <location>
        <begin position="184"/>
        <end position="205"/>
    </location>
</feature>
<dbReference type="RefSeq" id="WP_226588207.1">
    <property type="nucleotide sequence ID" value="NZ_BLAY01000131.1"/>
</dbReference>
<evidence type="ECO:0000256" key="3">
    <source>
        <dbReference type="ARBA" id="ARBA00022553"/>
    </source>
</evidence>
<keyword evidence="4" id="KW-0808">Transferase</keyword>
<accession>A0AAV3XJD1</accession>
<keyword evidence="5 9" id="KW-0418">Kinase</keyword>
<dbReference type="InterPro" id="IPR003661">
    <property type="entry name" value="HisK_dim/P_dom"/>
</dbReference>
<keyword evidence="7" id="KW-0472">Membrane</keyword>
<keyword evidence="10" id="KW-1185">Reference proteome</keyword>
<dbReference type="CDD" id="cd19410">
    <property type="entry name" value="HK9-like_sensor"/>
    <property type="match status" value="1"/>
</dbReference>
<dbReference type="SMART" id="SM00387">
    <property type="entry name" value="HATPase_c"/>
    <property type="match status" value="1"/>
</dbReference>
<dbReference type="InterPro" id="IPR005467">
    <property type="entry name" value="His_kinase_dom"/>
</dbReference>
<dbReference type="FunFam" id="3.30.565.10:FF:000006">
    <property type="entry name" value="Sensor histidine kinase WalK"/>
    <property type="match status" value="1"/>
</dbReference>
<dbReference type="PANTHER" id="PTHR43711">
    <property type="entry name" value="TWO-COMPONENT HISTIDINE KINASE"/>
    <property type="match status" value="1"/>
</dbReference>
<dbReference type="Pfam" id="PF05227">
    <property type="entry name" value="CHASE3"/>
    <property type="match status" value="1"/>
</dbReference>
<evidence type="ECO:0000256" key="5">
    <source>
        <dbReference type="ARBA" id="ARBA00022777"/>
    </source>
</evidence>
<dbReference type="Pfam" id="PF00512">
    <property type="entry name" value="HisKA"/>
    <property type="match status" value="1"/>
</dbReference>
<dbReference type="GO" id="GO:0000155">
    <property type="term" value="F:phosphorelay sensor kinase activity"/>
    <property type="evidence" value="ECO:0007669"/>
    <property type="project" value="InterPro"/>
</dbReference>
<dbReference type="InterPro" id="IPR036890">
    <property type="entry name" value="HATPase_C_sf"/>
</dbReference>
<dbReference type="InterPro" id="IPR036097">
    <property type="entry name" value="HisK_dim/P_sf"/>
</dbReference>
<evidence type="ECO:0000313" key="10">
    <source>
        <dbReference type="Proteomes" id="UP001050975"/>
    </source>
</evidence>
<evidence type="ECO:0000256" key="1">
    <source>
        <dbReference type="ARBA" id="ARBA00000085"/>
    </source>
</evidence>
<dbReference type="SMART" id="SM00388">
    <property type="entry name" value="HisKA"/>
    <property type="match status" value="1"/>
</dbReference>
<evidence type="ECO:0000256" key="2">
    <source>
        <dbReference type="ARBA" id="ARBA00012438"/>
    </source>
</evidence>